<evidence type="ECO:0000259" key="4">
    <source>
        <dbReference type="Pfam" id="PF01420"/>
    </source>
</evidence>
<name>A0A543G482_9FLAO</name>
<dbReference type="Proteomes" id="UP000320773">
    <property type="component" value="Unassembled WGS sequence"/>
</dbReference>
<evidence type="ECO:0000313" key="6">
    <source>
        <dbReference type="Proteomes" id="UP000320773"/>
    </source>
</evidence>
<gene>
    <name evidence="5" type="ORF">BC670_1832</name>
</gene>
<dbReference type="SUPFAM" id="SSF116734">
    <property type="entry name" value="DNA methylase specificity domain"/>
    <property type="match status" value="2"/>
</dbReference>
<feature type="domain" description="Type I restriction modification DNA specificity" evidence="4">
    <location>
        <begin position="43"/>
        <end position="197"/>
    </location>
</feature>
<proteinExistence type="inferred from homology"/>
<evidence type="ECO:0000256" key="1">
    <source>
        <dbReference type="ARBA" id="ARBA00010923"/>
    </source>
</evidence>
<evidence type="ECO:0000313" key="5">
    <source>
        <dbReference type="EMBL" id="TQM40913.1"/>
    </source>
</evidence>
<dbReference type="RefSeq" id="WP_089080756.1">
    <property type="nucleotide sequence ID" value="NZ_VFPJ01000001.1"/>
</dbReference>
<evidence type="ECO:0000256" key="3">
    <source>
        <dbReference type="ARBA" id="ARBA00023125"/>
    </source>
</evidence>
<accession>A0A543G482</accession>
<organism evidence="5 6">
    <name type="scientific">Flavobacterium branchiophilum</name>
    <dbReference type="NCBI Taxonomy" id="55197"/>
    <lineage>
        <taxon>Bacteria</taxon>
        <taxon>Pseudomonadati</taxon>
        <taxon>Bacteroidota</taxon>
        <taxon>Flavobacteriia</taxon>
        <taxon>Flavobacteriales</taxon>
        <taxon>Flavobacteriaceae</taxon>
        <taxon>Flavobacterium</taxon>
    </lineage>
</organism>
<dbReference type="Gene3D" id="3.90.220.20">
    <property type="entry name" value="DNA methylase specificity domains"/>
    <property type="match status" value="2"/>
</dbReference>
<comment type="similarity">
    <text evidence="1">Belongs to the type-I restriction system S methylase family.</text>
</comment>
<protein>
    <submittedName>
        <fullName evidence="5">Type I restriction enzyme S subunit</fullName>
    </submittedName>
</protein>
<keyword evidence="2" id="KW-0680">Restriction system</keyword>
<reference evidence="5 6" key="1">
    <citation type="submission" date="2019-06" db="EMBL/GenBank/DDBJ databases">
        <title>Genomic Encyclopedia of Archaeal and Bacterial Type Strains, Phase II (KMG-II): from individual species to whole genera.</title>
        <authorList>
            <person name="Goeker M."/>
        </authorList>
    </citation>
    <scope>NUCLEOTIDE SEQUENCE [LARGE SCALE GENOMIC DNA]</scope>
    <source>
        <strain evidence="5 6">DSM 24789</strain>
    </source>
</reference>
<keyword evidence="3" id="KW-0238">DNA-binding</keyword>
<dbReference type="Pfam" id="PF01420">
    <property type="entry name" value="Methylase_S"/>
    <property type="match status" value="2"/>
</dbReference>
<dbReference type="InterPro" id="IPR044946">
    <property type="entry name" value="Restrct_endonuc_typeI_TRD_sf"/>
</dbReference>
<evidence type="ECO:0000256" key="2">
    <source>
        <dbReference type="ARBA" id="ARBA00022747"/>
    </source>
</evidence>
<dbReference type="PANTHER" id="PTHR30408">
    <property type="entry name" value="TYPE-1 RESTRICTION ENZYME ECOKI SPECIFICITY PROTEIN"/>
    <property type="match status" value="1"/>
</dbReference>
<dbReference type="AlphaFoldDB" id="A0A543G482"/>
<sequence>MVETLKYASISIDEIIASKLRFEANVYNVEVRKAKEILKNCKWEIKFVADFIENCFYGGRGKRNYVKKSNSDDIIGFLGSSEMLELKPNPIKFFSKKTTNISQFSLEKGWLLISRSGTIGNVTLVNNSLEKHLVSEHAIRIIPKDYAGYLYAYFKSEVGISIVQSNIYGAVIKQIEPEHIVKISIPNPSKEIKEKIHNLIMNSFELRDQANALIDQAEKLLVDALKLPSFDTLQPNYYDTESEVKTFSVRLDLLNNRFDGSYHNPVVMNIIDCLFDAGATIKRLDDKEITSAIFQAGRFTRNYVENENGVVFLGGKQILELNPNDKKYLSKTTHKSRIEELLVKENMIAITRSGTIGKTQLIPKHWENWALSEHVLRVVPKDDTISGYLYIWLNSEFGKALIKKLTYGAVIDEIEAHHLAEIPIPILKQKEVMQEINDLALKANKLRAEAYYKEQEALQILNDEVIYATK</sequence>
<dbReference type="InterPro" id="IPR000055">
    <property type="entry name" value="Restrct_endonuc_typeI_TRD"/>
</dbReference>
<dbReference type="InterPro" id="IPR052021">
    <property type="entry name" value="Type-I_RS_S_subunit"/>
</dbReference>
<dbReference type="PANTHER" id="PTHR30408:SF12">
    <property type="entry name" value="TYPE I RESTRICTION ENZYME MJAVIII SPECIFICITY SUBUNIT"/>
    <property type="match status" value="1"/>
</dbReference>
<dbReference type="GO" id="GO:0009307">
    <property type="term" value="P:DNA restriction-modification system"/>
    <property type="evidence" value="ECO:0007669"/>
    <property type="project" value="UniProtKB-KW"/>
</dbReference>
<dbReference type="EMBL" id="VFPJ01000001">
    <property type="protein sequence ID" value="TQM40913.1"/>
    <property type="molecule type" value="Genomic_DNA"/>
</dbReference>
<comment type="caution">
    <text evidence="5">The sequence shown here is derived from an EMBL/GenBank/DDBJ whole genome shotgun (WGS) entry which is preliminary data.</text>
</comment>
<feature type="domain" description="Type I restriction modification DNA specificity" evidence="4">
    <location>
        <begin position="334"/>
        <end position="427"/>
    </location>
</feature>
<dbReference type="GO" id="GO:0003677">
    <property type="term" value="F:DNA binding"/>
    <property type="evidence" value="ECO:0007669"/>
    <property type="project" value="UniProtKB-KW"/>
</dbReference>